<organism>
    <name type="scientific">Pediculus humanus subsp. corporis</name>
    <name type="common">Body louse</name>
    <dbReference type="NCBI Taxonomy" id="121224"/>
    <lineage>
        <taxon>Eukaryota</taxon>
        <taxon>Metazoa</taxon>
        <taxon>Ecdysozoa</taxon>
        <taxon>Arthropoda</taxon>
        <taxon>Hexapoda</taxon>
        <taxon>Insecta</taxon>
        <taxon>Pterygota</taxon>
        <taxon>Neoptera</taxon>
        <taxon>Paraneoptera</taxon>
        <taxon>Psocodea</taxon>
        <taxon>Troctomorpha</taxon>
        <taxon>Phthiraptera</taxon>
        <taxon>Anoplura</taxon>
        <taxon>Pediculidae</taxon>
        <taxon>Pediculus</taxon>
    </lineage>
</organism>
<dbReference type="Proteomes" id="UP000009046">
    <property type="component" value="Unassembled WGS sequence"/>
</dbReference>
<proteinExistence type="predicted"/>
<dbReference type="EMBL" id="DS235817">
    <property type="protein sequence ID" value="EEB17631.1"/>
    <property type="molecule type" value="Genomic_DNA"/>
</dbReference>
<dbReference type="Pfam" id="PF23598">
    <property type="entry name" value="LRR_14"/>
    <property type="match status" value="1"/>
</dbReference>
<dbReference type="PANTHER" id="PTHR48051:SF47">
    <property type="entry name" value="LEUCINE RICH REPEAT AND STERILE ALPHA MOTIF CONTAINING 1"/>
    <property type="match status" value="1"/>
</dbReference>
<evidence type="ECO:0000256" key="1">
    <source>
        <dbReference type="ARBA" id="ARBA00022614"/>
    </source>
</evidence>
<gene>
    <name evidence="5" type="primary">8239367</name>
    <name evidence="4" type="ORF">Phum_PHUM475240</name>
</gene>
<dbReference type="CTD" id="8239367"/>
<dbReference type="OMA" id="TICKARR"/>
<reference evidence="4" key="2">
    <citation type="submission" date="2007-04" db="EMBL/GenBank/DDBJ databases">
        <title>The genome of the human body louse.</title>
        <authorList>
            <consortium name="The Human Body Louse Genome Consortium"/>
            <person name="Kirkness E."/>
            <person name="Walenz B."/>
            <person name="Hass B."/>
            <person name="Bruggner R."/>
            <person name="Strausberg R."/>
        </authorList>
    </citation>
    <scope>NUCLEOTIDE SEQUENCE</scope>
    <source>
        <strain evidence="4">USDA</strain>
    </source>
</reference>
<feature type="domain" description="Disease resistance R13L4/SHOC-2-like LRR" evidence="3">
    <location>
        <begin position="67"/>
        <end position="127"/>
    </location>
</feature>
<dbReference type="InterPro" id="IPR003591">
    <property type="entry name" value="Leu-rich_rpt_typical-subtyp"/>
</dbReference>
<keyword evidence="6" id="KW-1185">Reference proteome</keyword>
<dbReference type="InterPro" id="IPR055414">
    <property type="entry name" value="LRR_R13L4/SHOC2-like"/>
</dbReference>
<evidence type="ECO:0000313" key="6">
    <source>
        <dbReference type="Proteomes" id="UP000009046"/>
    </source>
</evidence>
<dbReference type="InterPro" id="IPR001611">
    <property type="entry name" value="Leu-rich_rpt"/>
</dbReference>
<dbReference type="AlphaFoldDB" id="E0VW75"/>
<reference evidence="5" key="3">
    <citation type="submission" date="2020-05" db="UniProtKB">
        <authorList>
            <consortium name="EnsemblMetazoa"/>
        </authorList>
    </citation>
    <scope>IDENTIFICATION</scope>
    <source>
        <strain evidence="5">USDA</strain>
    </source>
</reference>
<dbReference type="HOGENOM" id="CLU_1054892_0_0_1"/>
<protein>
    <submittedName>
        <fullName evidence="4">Leucine-rich repeat-containing protein, putative</fullName>
    </submittedName>
</protein>
<reference evidence="4" key="1">
    <citation type="submission" date="2007-04" db="EMBL/GenBank/DDBJ databases">
        <title>Annotation of Pediculus humanus corporis strain USDA.</title>
        <authorList>
            <person name="Kirkness E."/>
            <person name="Hannick L."/>
            <person name="Hass B."/>
            <person name="Bruggner R."/>
            <person name="Lawson D."/>
            <person name="Bidwell S."/>
            <person name="Joardar V."/>
            <person name="Caler E."/>
            <person name="Walenz B."/>
            <person name="Inman J."/>
            <person name="Schobel S."/>
            <person name="Galinsky K."/>
            <person name="Amedeo P."/>
            <person name="Strausberg R."/>
        </authorList>
    </citation>
    <scope>NUCLEOTIDE SEQUENCE</scope>
    <source>
        <strain evidence="4">USDA</strain>
    </source>
</reference>
<keyword evidence="2" id="KW-0677">Repeat</keyword>
<dbReference type="SMART" id="SM00364">
    <property type="entry name" value="LRR_BAC"/>
    <property type="match status" value="4"/>
</dbReference>
<dbReference type="SUPFAM" id="SSF52058">
    <property type="entry name" value="L domain-like"/>
    <property type="match status" value="1"/>
</dbReference>
<evidence type="ECO:0000259" key="3">
    <source>
        <dbReference type="Pfam" id="PF23598"/>
    </source>
</evidence>
<accession>E0VW75</accession>
<dbReference type="GeneID" id="8239367"/>
<evidence type="ECO:0000256" key="2">
    <source>
        <dbReference type="ARBA" id="ARBA00022737"/>
    </source>
</evidence>
<dbReference type="Gene3D" id="3.80.10.10">
    <property type="entry name" value="Ribonuclease Inhibitor"/>
    <property type="match status" value="1"/>
</dbReference>
<dbReference type="RefSeq" id="XP_002430369.1">
    <property type="nucleotide sequence ID" value="XM_002430324.1"/>
</dbReference>
<name>E0VW75_PEDHC</name>
<dbReference type="Pfam" id="PF00560">
    <property type="entry name" value="LRR_1"/>
    <property type="match status" value="1"/>
</dbReference>
<keyword evidence="1" id="KW-0433">Leucine-rich repeat</keyword>
<evidence type="ECO:0000313" key="4">
    <source>
        <dbReference type="EMBL" id="EEB17631.1"/>
    </source>
</evidence>
<dbReference type="STRING" id="121224.E0VW75"/>
<dbReference type="OrthoDB" id="1711136at2759"/>
<evidence type="ECO:0000313" key="5">
    <source>
        <dbReference type="EnsemblMetazoa" id="PHUM475240-PA"/>
    </source>
</evidence>
<dbReference type="EnsemblMetazoa" id="PHUM475240-RA">
    <property type="protein sequence ID" value="PHUM475240-PA"/>
    <property type="gene ID" value="PHUM475240"/>
</dbReference>
<dbReference type="EMBL" id="AAZO01005761">
    <property type="status" value="NOT_ANNOTATED_CDS"/>
    <property type="molecule type" value="Genomic_DNA"/>
</dbReference>
<dbReference type="PANTHER" id="PTHR48051">
    <property type="match status" value="1"/>
</dbReference>
<dbReference type="InParanoid" id="E0VW75"/>
<sequence length="264" mass="29912">MPDKKIDYKARLEKKLCLAREIPEPVFDLSDCNLKRIPSNIFSLCKVFRKDALYLQNNLLSSFAPGGSLENLNNLKILNISSNQFAELPNEINELKSLEILDISNNRLKRLPFVIGDLKNLQYLNASFNNLLNLPSAIGNCQNLKILNLKSNKNLKELPIALGKLTCLVELDLDPTIVYPPPETCKNGINAILLFLQKEFSSNSNSPSTSAAACCNDLPINNNNADKKLQERNQNLRLSFEKKLIDKNYRLFESQENKDKKTKM</sequence>
<dbReference type="eggNOG" id="KOG0619">
    <property type="taxonomic scope" value="Eukaryota"/>
</dbReference>
<dbReference type="PROSITE" id="PS51450">
    <property type="entry name" value="LRR"/>
    <property type="match status" value="2"/>
</dbReference>
<dbReference type="InterPro" id="IPR050216">
    <property type="entry name" value="LRR_domain-containing"/>
</dbReference>
<dbReference type="GO" id="GO:0005737">
    <property type="term" value="C:cytoplasm"/>
    <property type="evidence" value="ECO:0007669"/>
    <property type="project" value="TreeGrafter"/>
</dbReference>
<dbReference type="KEGG" id="phu:Phum_PHUM475240"/>
<dbReference type="SMART" id="SM00369">
    <property type="entry name" value="LRR_TYP"/>
    <property type="match status" value="3"/>
</dbReference>
<dbReference type="VEuPathDB" id="VectorBase:PHUM475240"/>
<dbReference type="InterPro" id="IPR032675">
    <property type="entry name" value="LRR_dom_sf"/>
</dbReference>